<dbReference type="PANTHER" id="PTHR40866">
    <property type="entry name" value="BED-TYPE DOMAIN-CONTAINING PROTEIN"/>
    <property type="match status" value="1"/>
</dbReference>
<comment type="caution">
    <text evidence="2">The sequence shown here is derived from an EMBL/GenBank/DDBJ whole genome shotgun (WGS) entry which is preliminary data.</text>
</comment>
<dbReference type="AlphaFoldDB" id="A0A225V492"/>
<dbReference type="EMBL" id="NBNE01007732">
    <property type="protein sequence ID" value="OWZ00301.1"/>
    <property type="molecule type" value="Genomic_DNA"/>
</dbReference>
<accession>A0A225V492</accession>
<evidence type="ECO:0000313" key="3">
    <source>
        <dbReference type="Proteomes" id="UP000198211"/>
    </source>
</evidence>
<feature type="compositionally biased region" description="Polar residues" evidence="1">
    <location>
        <begin position="20"/>
        <end position="37"/>
    </location>
</feature>
<evidence type="ECO:0000256" key="1">
    <source>
        <dbReference type="SAM" id="MobiDB-lite"/>
    </source>
</evidence>
<dbReference type="PANTHER" id="PTHR40866:SF1">
    <property type="entry name" value="BED-TYPE DOMAIN-CONTAINING PROTEIN"/>
    <property type="match status" value="1"/>
</dbReference>
<sequence>MVRVPRSSDDSGFHRESQEEVQTSSDARSTTTSLNSRSADRQSDQSIGRKVGALPFIGCASHRFQLAVNRFPADHEPVLANNHALMKHLSTIKCRAALPPSSARHAQRNSLVEYLRHGTAVRQDLRCSSRFGSCYSS</sequence>
<organism evidence="2 3">
    <name type="scientific">Phytophthora megakarya</name>
    <dbReference type="NCBI Taxonomy" id="4795"/>
    <lineage>
        <taxon>Eukaryota</taxon>
        <taxon>Sar</taxon>
        <taxon>Stramenopiles</taxon>
        <taxon>Oomycota</taxon>
        <taxon>Peronosporomycetes</taxon>
        <taxon>Peronosporales</taxon>
        <taxon>Peronosporaceae</taxon>
        <taxon>Phytophthora</taxon>
    </lineage>
</organism>
<evidence type="ECO:0000313" key="2">
    <source>
        <dbReference type="EMBL" id="OWZ00301.1"/>
    </source>
</evidence>
<feature type="compositionally biased region" description="Basic and acidic residues" evidence="1">
    <location>
        <begin position="1"/>
        <end position="18"/>
    </location>
</feature>
<keyword evidence="3" id="KW-1185">Reference proteome</keyword>
<feature type="region of interest" description="Disordered" evidence="1">
    <location>
        <begin position="1"/>
        <end position="47"/>
    </location>
</feature>
<dbReference type="Proteomes" id="UP000198211">
    <property type="component" value="Unassembled WGS sequence"/>
</dbReference>
<name>A0A225V492_9STRA</name>
<proteinExistence type="predicted"/>
<gene>
    <name evidence="2" type="ORF">PHMEG_00028542</name>
</gene>
<reference evidence="3" key="1">
    <citation type="submission" date="2017-03" db="EMBL/GenBank/DDBJ databases">
        <title>Phytopthora megakarya and P. palmivora, two closely related causual agents of cacao black pod achieved similar genome size and gene model numbers by different mechanisms.</title>
        <authorList>
            <person name="Ali S."/>
            <person name="Shao J."/>
            <person name="Larry D.J."/>
            <person name="Kronmiller B."/>
            <person name="Shen D."/>
            <person name="Strem M.D."/>
            <person name="Melnick R.L."/>
            <person name="Guiltinan M.J."/>
            <person name="Tyler B.M."/>
            <person name="Meinhardt L.W."/>
            <person name="Bailey B.A."/>
        </authorList>
    </citation>
    <scope>NUCLEOTIDE SEQUENCE [LARGE SCALE GENOMIC DNA]</scope>
    <source>
        <strain evidence="3">zdho120</strain>
    </source>
</reference>
<protein>
    <submittedName>
        <fullName evidence="2">Uncharacterized protein</fullName>
    </submittedName>
</protein>